<keyword evidence="2" id="KW-0732">Signal</keyword>
<dbReference type="PROSITE" id="PS51257">
    <property type="entry name" value="PROKAR_LIPOPROTEIN"/>
    <property type="match status" value="1"/>
</dbReference>
<dbReference type="AlphaFoldDB" id="A0A840QQT2"/>
<feature type="chain" id="PRO_5038386755" description="Polymer-forming cytoskeletal protein" evidence="2">
    <location>
        <begin position="22"/>
        <end position="324"/>
    </location>
</feature>
<evidence type="ECO:0000313" key="3">
    <source>
        <dbReference type="EMBL" id="MBB5173725.1"/>
    </source>
</evidence>
<evidence type="ECO:0008006" key="5">
    <source>
        <dbReference type="Google" id="ProtNLM"/>
    </source>
</evidence>
<sequence length="324" mass="35317">MKLKTLLALGASLTLFTAACSVDEPAETEEAGGDEDAVTGATQVMVEDEDSLLQGISEDGAWIVHFEDDFSTEEDLVLAGDHYNNDELDRKLALYNQDDDRNITDSFTLTAPQLTVQSENTRVQGGTFEGDVFVESNGFELREATIDGDIIFTSEEYEDSAEIGEDSEVTGAISVDESAESEADAVTGATQTVVVDEDSLLEGVSENGGWIVIFEDDFSTEESLVLEGEQTNRGELARKLALYDQDEDRNVTDRYTLTTPELTVRSENTRVQGGIVEGDVYVEANDFTLQDATVDGNIYFASEEYEESSEIDADSEVTGDISVE</sequence>
<evidence type="ECO:0000256" key="1">
    <source>
        <dbReference type="SAM" id="MobiDB-lite"/>
    </source>
</evidence>
<gene>
    <name evidence="3" type="ORF">HNQ41_001914</name>
</gene>
<dbReference type="RefSeq" id="WP_184664161.1">
    <property type="nucleotide sequence ID" value="NZ_JACHHB010000007.1"/>
</dbReference>
<feature type="signal peptide" evidence="2">
    <location>
        <begin position="1"/>
        <end position="21"/>
    </location>
</feature>
<dbReference type="EMBL" id="JACHHB010000007">
    <property type="protein sequence ID" value="MBB5173725.1"/>
    <property type="molecule type" value="Genomic_DNA"/>
</dbReference>
<keyword evidence="4" id="KW-1185">Reference proteome</keyword>
<feature type="region of interest" description="Disordered" evidence="1">
    <location>
        <begin position="305"/>
        <end position="324"/>
    </location>
</feature>
<dbReference type="Proteomes" id="UP000551878">
    <property type="component" value="Unassembled WGS sequence"/>
</dbReference>
<evidence type="ECO:0000256" key="2">
    <source>
        <dbReference type="SAM" id="SignalP"/>
    </source>
</evidence>
<protein>
    <recommendedName>
        <fullName evidence="5">Polymer-forming cytoskeletal protein</fullName>
    </recommendedName>
</protein>
<name>A0A840QQT2_9BACI</name>
<comment type="caution">
    <text evidence="3">The sequence shown here is derived from an EMBL/GenBank/DDBJ whole genome shotgun (WGS) entry which is preliminary data.</text>
</comment>
<evidence type="ECO:0000313" key="4">
    <source>
        <dbReference type="Proteomes" id="UP000551878"/>
    </source>
</evidence>
<organism evidence="3 4">
    <name type="scientific">Texcoconibacillus texcoconensis</name>
    <dbReference type="NCBI Taxonomy" id="1095777"/>
    <lineage>
        <taxon>Bacteria</taxon>
        <taxon>Bacillati</taxon>
        <taxon>Bacillota</taxon>
        <taxon>Bacilli</taxon>
        <taxon>Bacillales</taxon>
        <taxon>Bacillaceae</taxon>
        <taxon>Texcoconibacillus</taxon>
    </lineage>
</organism>
<accession>A0A840QQT2</accession>
<proteinExistence type="predicted"/>
<reference evidence="3 4" key="1">
    <citation type="submission" date="2020-08" db="EMBL/GenBank/DDBJ databases">
        <title>Genomic Encyclopedia of Type Strains, Phase IV (KMG-IV): sequencing the most valuable type-strain genomes for metagenomic binning, comparative biology and taxonomic classification.</title>
        <authorList>
            <person name="Goeker M."/>
        </authorList>
    </citation>
    <scope>NUCLEOTIDE SEQUENCE [LARGE SCALE GENOMIC DNA]</scope>
    <source>
        <strain evidence="3 4">DSM 24696</strain>
    </source>
</reference>